<evidence type="ECO:0000313" key="2">
    <source>
        <dbReference type="EMBL" id="KAJ6952985.1"/>
    </source>
</evidence>
<comment type="caution">
    <text evidence="3">The sequence shown here is derived from an EMBL/GenBank/DDBJ whole genome shotgun (WGS) entry which is preliminary data.</text>
</comment>
<protein>
    <submittedName>
        <fullName evidence="3">Uncharacterized protein</fullName>
    </submittedName>
</protein>
<dbReference type="EMBL" id="JAQIZT010000019">
    <property type="protein sequence ID" value="KAJ6952985.1"/>
    <property type="molecule type" value="Genomic_DNA"/>
</dbReference>
<proteinExistence type="predicted"/>
<evidence type="ECO:0000313" key="1">
    <source>
        <dbReference type="EMBL" id="KAJ6952376.1"/>
    </source>
</evidence>
<reference evidence="3" key="1">
    <citation type="journal article" date="2023" name="Mol. Ecol. Resour.">
        <title>Chromosome-level genome assembly of a triploid poplar Populus alba 'Berolinensis'.</title>
        <authorList>
            <person name="Chen S."/>
            <person name="Yu Y."/>
            <person name="Wang X."/>
            <person name="Wang S."/>
            <person name="Zhang T."/>
            <person name="Zhou Y."/>
            <person name="He R."/>
            <person name="Meng N."/>
            <person name="Wang Y."/>
            <person name="Liu W."/>
            <person name="Liu Z."/>
            <person name="Liu J."/>
            <person name="Guo Q."/>
            <person name="Huang H."/>
            <person name="Sederoff R.R."/>
            <person name="Wang G."/>
            <person name="Qu G."/>
            <person name="Chen S."/>
        </authorList>
    </citation>
    <scope>NUCLEOTIDE SEQUENCE</scope>
    <source>
        <strain evidence="3">SC-2020</strain>
    </source>
</reference>
<dbReference type="EMBL" id="JAQIZT010000019">
    <property type="protein sequence ID" value="KAJ6952990.1"/>
    <property type="molecule type" value="Genomic_DNA"/>
</dbReference>
<name>A0AAD6PPQ5_9ROSI</name>
<evidence type="ECO:0000313" key="3">
    <source>
        <dbReference type="EMBL" id="KAJ6952990.1"/>
    </source>
</evidence>
<accession>A0AAD6PPQ5</accession>
<evidence type="ECO:0000313" key="4">
    <source>
        <dbReference type="Proteomes" id="UP001164929"/>
    </source>
</evidence>
<gene>
    <name evidence="1" type="ORF">NC653_041497</name>
    <name evidence="2" type="ORF">NC653_041962</name>
    <name evidence="3" type="ORF">NC653_041967</name>
</gene>
<dbReference type="Proteomes" id="UP001164929">
    <property type="component" value="Chromosome 19"/>
</dbReference>
<sequence>MQNLFRFRELSEFDDKKRIEAVVDVFPIRTQGDVSHNLRQSGSVLQGHHHHFMVHASISKVSTVVFQK</sequence>
<dbReference type="AlphaFoldDB" id="A0AAD6PPQ5"/>
<keyword evidence="4" id="KW-1185">Reference proteome</keyword>
<dbReference type="EMBL" id="JAQIZT010000019">
    <property type="protein sequence ID" value="KAJ6952376.1"/>
    <property type="molecule type" value="Genomic_DNA"/>
</dbReference>
<organism evidence="3 4">
    <name type="scientific">Populus alba x Populus x berolinensis</name>
    <dbReference type="NCBI Taxonomy" id="444605"/>
    <lineage>
        <taxon>Eukaryota</taxon>
        <taxon>Viridiplantae</taxon>
        <taxon>Streptophyta</taxon>
        <taxon>Embryophyta</taxon>
        <taxon>Tracheophyta</taxon>
        <taxon>Spermatophyta</taxon>
        <taxon>Magnoliopsida</taxon>
        <taxon>eudicotyledons</taxon>
        <taxon>Gunneridae</taxon>
        <taxon>Pentapetalae</taxon>
        <taxon>rosids</taxon>
        <taxon>fabids</taxon>
        <taxon>Malpighiales</taxon>
        <taxon>Salicaceae</taxon>
        <taxon>Saliceae</taxon>
        <taxon>Populus</taxon>
    </lineage>
</organism>